<evidence type="ECO:0000256" key="7">
    <source>
        <dbReference type="ARBA" id="ARBA00035456"/>
    </source>
</evidence>
<evidence type="ECO:0000313" key="10">
    <source>
        <dbReference type="EMBL" id="WXL28212.1"/>
    </source>
</evidence>
<comment type="similarity">
    <text evidence="1">Belongs to the bacterial ribosomal protein bL9 family.</text>
</comment>
<evidence type="ECO:0000259" key="8">
    <source>
        <dbReference type="Pfam" id="PF01281"/>
    </source>
</evidence>
<protein>
    <recommendedName>
        <fullName evidence="6">Large ribosomal subunit protein bL9</fullName>
    </recommendedName>
    <alternativeName>
        <fullName evidence="7">50S ribosomal protein L9</fullName>
    </alternativeName>
</protein>
<dbReference type="Pfam" id="PF01281">
    <property type="entry name" value="Ribosomal_L9_N"/>
    <property type="match status" value="1"/>
</dbReference>
<dbReference type="InterPro" id="IPR036791">
    <property type="entry name" value="Ribosomal_bL9_C_sf"/>
</dbReference>
<dbReference type="RefSeq" id="WP_205498255.1">
    <property type="nucleotide sequence ID" value="NZ_CP148066.1"/>
</dbReference>
<keyword evidence="3" id="KW-0694">RNA-binding</keyword>
<dbReference type="Gene3D" id="3.40.5.10">
    <property type="entry name" value="Ribosomal protein L9, N-terminal domain"/>
    <property type="match status" value="1"/>
</dbReference>
<reference evidence="10" key="1">
    <citation type="submission" date="2024-03" db="EMBL/GenBank/DDBJ databases">
        <title>Complete genome sequence of Mycoplasma gypis type strain B1/T1.</title>
        <authorList>
            <person name="Spergser J."/>
        </authorList>
    </citation>
    <scope>NUCLEOTIDE SEQUENCE [LARGE SCALE GENOMIC DNA]</scope>
    <source>
        <strain evidence="10">B1/T1</strain>
    </source>
</reference>
<evidence type="ECO:0000256" key="3">
    <source>
        <dbReference type="ARBA" id="ARBA00022884"/>
    </source>
</evidence>
<evidence type="ECO:0000256" key="1">
    <source>
        <dbReference type="ARBA" id="ARBA00010605"/>
    </source>
</evidence>
<keyword evidence="2" id="KW-0699">rRNA-binding</keyword>
<dbReference type="Proteomes" id="UP001460679">
    <property type="component" value="Chromosome"/>
</dbReference>
<dbReference type="InterPro" id="IPR020070">
    <property type="entry name" value="Ribosomal_bL9_N"/>
</dbReference>
<dbReference type="InterPro" id="IPR000244">
    <property type="entry name" value="Ribosomal_bL9"/>
</dbReference>
<dbReference type="Gene3D" id="3.10.430.100">
    <property type="entry name" value="Ribosomal protein L9, C-terminal domain"/>
    <property type="match status" value="1"/>
</dbReference>
<gene>
    <name evidence="10" type="primary">rplI</name>
    <name evidence="10" type="ORF">WG616_02465</name>
</gene>
<dbReference type="InterPro" id="IPR020069">
    <property type="entry name" value="Ribosomal_bL9_C"/>
</dbReference>
<organism evidence="10 11">
    <name type="scientific">[Mycoplasma] gypis</name>
    <dbReference type="NCBI Taxonomy" id="92404"/>
    <lineage>
        <taxon>Bacteria</taxon>
        <taxon>Bacillati</taxon>
        <taxon>Mycoplasmatota</taxon>
        <taxon>Mycoplasmoidales</taxon>
        <taxon>Metamycoplasmataceae</taxon>
        <taxon>Metamycoplasma</taxon>
    </lineage>
</organism>
<dbReference type="InterPro" id="IPR009027">
    <property type="entry name" value="Ribosomal_bL9/RNase_H1_N"/>
</dbReference>
<keyword evidence="5" id="KW-0687">Ribonucleoprotein</keyword>
<keyword evidence="11" id="KW-1185">Reference proteome</keyword>
<dbReference type="SUPFAM" id="SSF55658">
    <property type="entry name" value="L9 N-domain-like"/>
    <property type="match status" value="1"/>
</dbReference>
<keyword evidence="4 10" id="KW-0689">Ribosomal protein</keyword>
<dbReference type="EMBL" id="CP148066">
    <property type="protein sequence ID" value="WXL28212.1"/>
    <property type="molecule type" value="Genomic_DNA"/>
</dbReference>
<dbReference type="Pfam" id="PF03948">
    <property type="entry name" value="Ribosomal_L9_C"/>
    <property type="match status" value="1"/>
</dbReference>
<name>A0ABZ2RPP9_9BACT</name>
<feature type="domain" description="Large ribosomal subunit protein bL9 C-terminal" evidence="9">
    <location>
        <begin position="63"/>
        <end position="142"/>
    </location>
</feature>
<evidence type="ECO:0000256" key="5">
    <source>
        <dbReference type="ARBA" id="ARBA00023274"/>
    </source>
</evidence>
<feature type="domain" description="Ribosomal protein L9" evidence="8">
    <location>
        <begin position="1"/>
        <end position="44"/>
    </location>
</feature>
<evidence type="ECO:0000313" key="11">
    <source>
        <dbReference type="Proteomes" id="UP001460679"/>
    </source>
</evidence>
<dbReference type="GO" id="GO:0005840">
    <property type="term" value="C:ribosome"/>
    <property type="evidence" value="ECO:0007669"/>
    <property type="project" value="UniProtKB-KW"/>
</dbReference>
<dbReference type="SUPFAM" id="SSF55653">
    <property type="entry name" value="Ribosomal protein L9 C-domain"/>
    <property type="match status" value="1"/>
</dbReference>
<proteinExistence type="inferred from homology"/>
<dbReference type="InterPro" id="IPR036935">
    <property type="entry name" value="Ribosomal_bL9_N_sf"/>
</dbReference>
<sequence>MKVIIIKPYQKYKVNEIIEAKDGFAKNFLIKNGYAQPVNSATLKNRERVLENLAENEQQRIYEANLLKAEIEKVQLNFELKVHNETVHGSITTKAIEKELSKFNIKLPEHSLESIKISTLGNHGVAIKLHPSVKAFLKVKITEAK</sequence>
<evidence type="ECO:0000256" key="6">
    <source>
        <dbReference type="ARBA" id="ARBA00035292"/>
    </source>
</evidence>
<evidence type="ECO:0000259" key="9">
    <source>
        <dbReference type="Pfam" id="PF03948"/>
    </source>
</evidence>
<accession>A0ABZ2RPP9</accession>
<dbReference type="InterPro" id="IPR020594">
    <property type="entry name" value="Ribosomal_bL9_bac/chp"/>
</dbReference>
<evidence type="ECO:0000256" key="4">
    <source>
        <dbReference type="ARBA" id="ARBA00022980"/>
    </source>
</evidence>
<dbReference type="NCBIfam" id="TIGR00158">
    <property type="entry name" value="L9"/>
    <property type="match status" value="1"/>
</dbReference>
<dbReference type="PANTHER" id="PTHR21368">
    <property type="entry name" value="50S RIBOSOMAL PROTEIN L9"/>
    <property type="match status" value="1"/>
</dbReference>
<evidence type="ECO:0000256" key="2">
    <source>
        <dbReference type="ARBA" id="ARBA00022730"/>
    </source>
</evidence>